<feature type="region of interest" description="Disordered" evidence="1">
    <location>
        <begin position="1"/>
        <end position="32"/>
    </location>
</feature>
<dbReference type="AlphaFoldDB" id="A0A917XCJ9"/>
<sequence>MGGVSDLGRDWAGPDPIPAARPGLPAPAPPASCPRPSAAAGVWLVARAGRPGAARGYAPVAWCMY</sequence>
<reference evidence="2" key="2">
    <citation type="submission" date="2020-09" db="EMBL/GenBank/DDBJ databases">
        <authorList>
            <person name="Sun Q."/>
            <person name="Zhou Y."/>
        </authorList>
    </citation>
    <scope>NUCLEOTIDE SEQUENCE</scope>
    <source>
        <strain evidence="2">CGMCC 4.7110</strain>
    </source>
</reference>
<name>A0A917XCJ9_9ACTN</name>
<feature type="compositionally biased region" description="Pro residues" evidence="1">
    <location>
        <begin position="15"/>
        <end position="32"/>
    </location>
</feature>
<evidence type="ECO:0000256" key="1">
    <source>
        <dbReference type="SAM" id="MobiDB-lite"/>
    </source>
</evidence>
<organism evidence="2 3">
    <name type="scientific">Streptomyces fuscichromogenes</name>
    <dbReference type="NCBI Taxonomy" id="1324013"/>
    <lineage>
        <taxon>Bacteria</taxon>
        <taxon>Bacillati</taxon>
        <taxon>Actinomycetota</taxon>
        <taxon>Actinomycetes</taxon>
        <taxon>Kitasatosporales</taxon>
        <taxon>Streptomycetaceae</taxon>
        <taxon>Streptomyces</taxon>
    </lineage>
</organism>
<dbReference type="Proteomes" id="UP000653411">
    <property type="component" value="Unassembled WGS sequence"/>
</dbReference>
<gene>
    <name evidence="2" type="ORF">GCM10011578_033700</name>
</gene>
<reference evidence="2" key="1">
    <citation type="journal article" date="2014" name="Int. J. Syst. Evol. Microbiol.">
        <title>Complete genome sequence of Corynebacterium casei LMG S-19264T (=DSM 44701T), isolated from a smear-ripened cheese.</title>
        <authorList>
            <consortium name="US DOE Joint Genome Institute (JGI-PGF)"/>
            <person name="Walter F."/>
            <person name="Albersmeier A."/>
            <person name="Kalinowski J."/>
            <person name="Ruckert C."/>
        </authorList>
    </citation>
    <scope>NUCLEOTIDE SEQUENCE</scope>
    <source>
        <strain evidence="2">CGMCC 4.7110</strain>
    </source>
</reference>
<evidence type="ECO:0000313" key="3">
    <source>
        <dbReference type="Proteomes" id="UP000653411"/>
    </source>
</evidence>
<proteinExistence type="predicted"/>
<accession>A0A917XCJ9</accession>
<protein>
    <submittedName>
        <fullName evidence="2">Uncharacterized protein</fullName>
    </submittedName>
</protein>
<evidence type="ECO:0000313" key="2">
    <source>
        <dbReference type="EMBL" id="GGN08742.1"/>
    </source>
</evidence>
<dbReference type="EMBL" id="BMML01000007">
    <property type="protein sequence ID" value="GGN08742.1"/>
    <property type="molecule type" value="Genomic_DNA"/>
</dbReference>
<comment type="caution">
    <text evidence="2">The sequence shown here is derived from an EMBL/GenBank/DDBJ whole genome shotgun (WGS) entry which is preliminary data.</text>
</comment>
<keyword evidence="3" id="KW-1185">Reference proteome</keyword>